<gene>
    <name evidence="2" type="ORF">OC696_02245</name>
</gene>
<evidence type="ECO:0000313" key="3">
    <source>
        <dbReference type="Proteomes" id="UP001170651"/>
    </source>
</evidence>
<dbReference type="RefSeq" id="WP_213680500.1">
    <property type="nucleotide sequence ID" value="NZ_JALQCT010000016.1"/>
</dbReference>
<sequence length="148" mass="17408">MFKYNNPITIIKNYVLILLGILLISINNHSIMATKFNTKDKEIINHEINDQEVNKNFQLLNDIKQKILIMFIQISSIDLKNNKYALISNDNDVIPQIKDFLKQSKQKYPDLIEKDIKKVTKWVFLNGDTEDQNKIYNILQQILLNCAR</sequence>
<feature type="domain" description="Sequence-variable mosaic (SVM) signal sequence" evidence="1">
    <location>
        <begin position="1"/>
        <end position="33"/>
    </location>
</feature>
<protein>
    <recommendedName>
        <fullName evidence="1">Sequence-variable mosaic (SVM) signal sequence domain-containing protein</fullName>
    </recommendedName>
</protein>
<reference evidence="2 3" key="1">
    <citation type="journal article" date="2023" name="Int. J. Syst. Evol. Microbiol.">
        <title>The observation of taxonomic boundaries for the 16SrII and 16SrXXV phytoplasmas using genome-based delimitation.</title>
        <authorList>
            <person name="Rodrigues Jardim B."/>
            <person name="Tran-Nguyen L.T.T."/>
            <person name="Gambley C."/>
            <person name="Al-Sadi A.M."/>
            <person name="Al-Subhi A.M."/>
            <person name="Foissac X."/>
            <person name="Salar P."/>
            <person name="Cai H."/>
            <person name="Yang J.Y."/>
            <person name="Davis R."/>
            <person name="Jones L."/>
            <person name="Rodoni B."/>
            <person name="Constable F.E."/>
        </authorList>
    </citation>
    <scope>NUCLEOTIDE SEQUENCE [LARGE SCALE GENOMIC DNA]</scope>
    <source>
        <strain evidence="2">BAWM-OMN-P26</strain>
    </source>
</reference>
<organism evidence="2 3">
    <name type="scientific">Candidatus Phytoplasma australasiaticum subsp. australasiaticum</name>
    <dbReference type="NCBI Taxonomy" id="2832407"/>
    <lineage>
        <taxon>Bacteria</taxon>
        <taxon>Bacillati</taxon>
        <taxon>Mycoplasmatota</taxon>
        <taxon>Mollicutes</taxon>
        <taxon>Acholeplasmatales</taxon>
        <taxon>Acholeplasmataceae</taxon>
        <taxon>Candidatus Phytoplasma</taxon>
        <taxon>16SrII (Peanut WB group)</taxon>
        <taxon>Candidatus Phytoplasma australasiaticum</taxon>
    </lineage>
</organism>
<proteinExistence type="predicted"/>
<dbReference type="EMBL" id="JAOSIW010000019">
    <property type="protein sequence ID" value="MDO8054678.1"/>
    <property type="molecule type" value="Genomic_DNA"/>
</dbReference>
<accession>A0A9K3WRI4</accession>
<keyword evidence="3" id="KW-1185">Reference proteome</keyword>
<evidence type="ECO:0000313" key="2">
    <source>
        <dbReference type="EMBL" id="MDO8054678.1"/>
    </source>
</evidence>
<evidence type="ECO:0000259" key="1">
    <source>
        <dbReference type="Pfam" id="PF12113"/>
    </source>
</evidence>
<dbReference type="Proteomes" id="UP001170651">
    <property type="component" value="Unassembled WGS sequence"/>
</dbReference>
<comment type="caution">
    <text evidence="2">The sequence shown here is derived from an EMBL/GenBank/DDBJ whole genome shotgun (WGS) entry which is preliminary data.</text>
</comment>
<dbReference type="InterPro" id="IPR021970">
    <property type="entry name" value="SVM_signal"/>
</dbReference>
<name>A0A9K3WRI4_9MOLU</name>
<dbReference type="Pfam" id="PF12113">
    <property type="entry name" value="SVM_signal"/>
    <property type="match status" value="1"/>
</dbReference>
<dbReference type="AlphaFoldDB" id="A0A9K3WRI4"/>